<dbReference type="OrthoDB" id="3526857at2"/>
<dbReference type="RefSeq" id="WP_112257953.1">
    <property type="nucleotide sequence ID" value="NZ_QMIG01000006.1"/>
</dbReference>
<dbReference type="EMBL" id="QMIG01000006">
    <property type="protein sequence ID" value="RAW15350.1"/>
    <property type="molecule type" value="Genomic_DNA"/>
</dbReference>
<dbReference type="SUPFAM" id="SSF46785">
    <property type="entry name" value="Winged helix' DNA-binding domain"/>
    <property type="match status" value="1"/>
</dbReference>
<evidence type="ECO:0000313" key="2">
    <source>
        <dbReference type="Proteomes" id="UP000250462"/>
    </source>
</evidence>
<comment type="caution">
    <text evidence="1">The sequence shown here is derived from an EMBL/GenBank/DDBJ whole genome shotgun (WGS) entry which is preliminary data.</text>
</comment>
<reference evidence="1 2" key="1">
    <citation type="submission" date="2018-06" db="EMBL/GenBank/DDBJ databases">
        <title>Phytoactinopolyspora halophila sp. nov., a novel halophilic actinomycete isolated from a saline soil in China.</title>
        <authorList>
            <person name="Tang S.-K."/>
        </authorList>
    </citation>
    <scope>NUCLEOTIDE SEQUENCE [LARGE SCALE GENOMIC DNA]</scope>
    <source>
        <strain evidence="1 2">YIM 96934</strain>
    </source>
</reference>
<keyword evidence="2" id="KW-1185">Reference proteome</keyword>
<name>A0A329QSH7_9ACTN</name>
<evidence type="ECO:0000313" key="1">
    <source>
        <dbReference type="EMBL" id="RAW15350.1"/>
    </source>
</evidence>
<sequence>MLARLADKLGEEPGDERVVDAERVSELLGVTLRTARRMLNTLVDEGLAWPMPPARSSKVGRPPRPYQLLVDKLPR</sequence>
<dbReference type="Proteomes" id="UP000250462">
    <property type="component" value="Unassembled WGS sequence"/>
</dbReference>
<organism evidence="1 2">
    <name type="scientific">Phytoactinopolyspora halophila</name>
    <dbReference type="NCBI Taxonomy" id="1981511"/>
    <lineage>
        <taxon>Bacteria</taxon>
        <taxon>Bacillati</taxon>
        <taxon>Actinomycetota</taxon>
        <taxon>Actinomycetes</taxon>
        <taxon>Jiangellales</taxon>
        <taxon>Jiangellaceae</taxon>
        <taxon>Phytoactinopolyspora</taxon>
    </lineage>
</organism>
<dbReference type="AlphaFoldDB" id="A0A329QSH7"/>
<protein>
    <recommendedName>
        <fullName evidence="3">HTH iclR-type domain-containing protein</fullName>
    </recommendedName>
</protein>
<evidence type="ECO:0008006" key="3">
    <source>
        <dbReference type="Google" id="ProtNLM"/>
    </source>
</evidence>
<accession>A0A329QSH7</accession>
<proteinExistence type="predicted"/>
<dbReference type="InterPro" id="IPR036390">
    <property type="entry name" value="WH_DNA-bd_sf"/>
</dbReference>
<gene>
    <name evidence="1" type="ORF">DPM12_08835</name>
</gene>